<dbReference type="InterPro" id="IPR033747">
    <property type="entry name" value="PurE_ClassI"/>
</dbReference>
<dbReference type="GO" id="GO:0006189">
    <property type="term" value="P:'de novo' IMP biosynthetic process"/>
    <property type="evidence" value="ECO:0007669"/>
    <property type="project" value="UniProtKB-UniRule"/>
</dbReference>
<dbReference type="Gene3D" id="3.40.50.1970">
    <property type="match status" value="1"/>
</dbReference>
<dbReference type="KEGG" id="bsto:C0V70_06840"/>
<feature type="binding site" evidence="1">
    <location>
        <position position="17"/>
    </location>
    <ligand>
        <name>substrate</name>
    </ligand>
</feature>
<dbReference type="SUPFAM" id="SSF52255">
    <property type="entry name" value="N5-CAIR mutase (phosphoribosylaminoimidazole carboxylase, PurE)"/>
    <property type="match status" value="1"/>
</dbReference>
<keyword evidence="1 2" id="KW-0413">Isomerase</keyword>
<protein>
    <recommendedName>
        <fullName evidence="1 2">N5-carboxyaminoimidazole ribonucleotide mutase</fullName>
        <shortName evidence="1 2">N5-CAIR mutase</shortName>
        <ecNumber evidence="1 2">5.4.99.18</ecNumber>
    </recommendedName>
    <alternativeName>
        <fullName evidence="1">5-(carboxyamino)imidazole ribonucleotide mutase</fullName>
    </alternativeName>
</protein>
<dbReference type="RefSeq" id="WP_102243122.1">
    <property type="nucleotide sequence ID" value="NZ_CP025704.1"/>
</dbReference>
<keyword evidence="4" id="KW-1185">Reference proteome</keyword>
<keyword evidence="1 2" id="KW-0658">Purine biosynthesis</keyword>
<dbReference type="PANTHER" id="PTHR23046">
    <property type="entry name" value="PHOSPHORIBOSYLAMINOIMIDAZOLE CARBOXYLASE CATALYTIC SUBUNIT"/>
    <property type="match status" value="1"/>
</dbReference>
<accession>A0A2K9NQN6</accession>
<organism evidence="3 4">
    <name type="scientific">Bacteriovorax stolpii</name>
    <name type="common">Bdellovibrio stolpii</name>
    <dbReference type="NCBI Taxonomy" id="960"/>
    <lineage>
        <taxon>Bacteria</taxon>
        <taxon>Pseudomonadati</taxon>
        <taxon>Bdellovibrionota</taxon>
        <taxon>Bacteriovoracia</taxon>
        <taxon>Bacteriovoracales</taxon>
        <taxon>Bacteriovoracaceae</taxon>
        <taxon>Bacteriovorax</taxon>
    </lineage>
</organism>
<evidence type="ECO:0000256" key="1">
    <source>
        <dbReference type="HAMAP-Rule" id="MF_01929"/>
    </source>
</evidence>
<feature type="binding site" evidence="1">
    <location>
        <position position="20"/>
    </location>
    <ligand>
        <name>substrate</name>
    </ligand>
</feature>
<dbReference type="HAMAP" id="MF_01929">
    <property type="entry name" value="PurE_classI"/>
    <property type="match status" value="1"/>
</dbReference>
<dbReference type="Pfam" id="PF00731">
    <property type="entry name" value="AIRC"/>
    <property type="match status" value="1"/>
</dbReference>
<dbReference type="PIRSF" id="PIRSF001338">
    <property type="entry name" value="AIR_carboxylase"/>
    <property type="match status" value="1"/>
</dbReference>
<dbReference type="EC" id="5.4.99.18" evidence="1 2"/>
<name>A0A2K9NQN6_BACTC</name>
<dbReference type="InterPro" id="IPR000031">
    <property type="entry name" value="PurE_dom"/>
</dbReference>
<reference evidence="3 4" key="1">
    <citation type="submission" date="2018-01" db="EMBL/GenBank/DDBJ databases">
        <title>Complete genome sequence of Bacteriovorax stolpii DSM12778.</title>
        <authorList>
            <person name="Tang B."/>
            <person name="Chang J."/>
        </authorList>
    </citation>
    <scope>NUCLEOTIDE SEQUENCE [LARGE SCALE GENOMIC DNA]</scope>
    <source>
        <strain evidence="3 4">DSM 12778</strain>
    </source>
</reference>
<gene>
    <name evidence="1 3" type="primary">purE</name>
    <name evidence="3" type="ORF">C0V70_06840</name>
</gene>
<dbReference type="AlphaFoldDB" id="A0A2K9NQN6"/>
<dbReference type="GO" id="GO:0034023">
    <property type="term" value="F:5-(carboxyamino)imidazole ribonucleotide mutase activity"/>
    <property type="evidence" value="ECO:0007669"/>
    <property type="project" value="UniProtKB-UniRule"/>
</dbReference>
<dbReference type="OrthoDB" id="9791908at2"/>
<dbReference type="NCBIfam" id="TIGR01162">
    <property type="entry name" value="purE"/>
    <property type="match status" value="1"/>
</dbReference>
<dbReference type="SMART" id="SM01001">
    <property type="entry name" value="AIRC"/>
    <property type="match status" value="1"/>
</dbReference>
<comment type="function">
    <text evidence="1 2">Catalyzes the conversion of N5-carboxyaminoimidazole ribonucleotide (N5-CAIR) to 4-carboxy-5-aminoimidazole ribonucleotide (CAIR).</text>
</comment>
<dbReference type="UniPathway" id="UPA00074">
    <property type="reaction ID" value="UER00943"/>
</dbReference>
<dbReference type="PANTHER" id="PTHR23046:SF2">
    <property type="entry name" value="PHOSPHORIBOSYLAMINOIMIDAZOLE CARBOXYLASE"/>
    <property type="match status" value="1"/>
</dbReference>
<comment type="similarity">
    <text evidence="1">Belongs to the AIR carboxylase family. Class I subfamily.</text>
</comment>
<evidence type="ECO:0000313" key="4">
    <source>
        <dbReference type="Proteomes" id="UP000235584"/>
    </source>
</evidence>
<evidence type="ECO:0000256" key="2">
    <source>
        <dbReference type="PIRNR" id="PIRNR001338"/>
    </source>
</evidence>
<feature type="binding site" evidence="1">
    <location>
        <position position="47"/>
    </location>
    <ligand>
        <name>substrate</name>
    </ligand>
</feature>
<comment type="catalytic activity">
    <reaction evidence="1 2">
        <text>5-carboxyamino-1-(5-phospho-D-ribosyl)imidazole + H(+) = 5-amino-1-(5-phospho-D-ribosyl)imidazole-4-carboxylate</text>
        <dbReference type="Rhea" id="RHEA:13193"/>
        <dbReference type="ChEBI" id="CHEBI:15378"/>
        <dbReference type="ChEBI" id="CHEBI:58730"/>
        <dbReference type="ChEBI" id="CHEBI:77657"/>
        <dbReference type="EC" id="5.4.99.18"/>
    </reaction>
</comment>
<evidence type="ECO:0000313" key="3">
    <source>
        <dbReference type="EMBL" id="AUN97829.1"/>
    </source>
</evidence>
<sequence length="170" mass="18191">MKKSKTQKPLVAVIMGSQSDWPTMKEACDVLDAFKIPYEKQILSAHRTPDEMRAFAISARTNGLKIIIAGAGGAAHLPGMTAAYTTLPVIGVPVVSKTLQGIDSLYSIVQMPKGIPVATVAIGNASNAGLLAVQMLSINDEDLAGRIETFRQRQSQDVKESNKLLKKSKA</sequence>
<dbReference type="Proteomes" id="UP000235584">
    <property type="component" value="Chromosome"/>
</dbReference>
<comment type="pathway">
    <text evidence="1 2">Purine metabolism; IMP biosynthesis via de novo pathway; 5-amino-1-(5-phospho-D-ribosyl)imidazole-4-carboxylate from 5-amino-1-(5-phospho-D-ribosyl)imidazole (N5-CAIR route): step 2/2.</text>
</comment>
<proteinExistence type="inferred from homology"/>
<dbReference type="EMBL" id="CP025704">
    <property type="protein sequence ID" value="AUN97829.1"/>
    <property type="molecule type" value="Genomic_DNA"/>
</dbReference>
<dbReference type="InterPro" id="IPR024694">
    <property type="entry name" value="PurE_prokaryotes"/>
</dbReference>